<evidence type="ECO:0000313" key="1">
    <source>
        <dbReference type="EMBL" id="REG00082.1"/>
    </source>
</evidence>
<name>A0A3D9ZS68_9ACTN</name>
<gene>
    <name evidence="1" type="ORF">DFJ67_6128</name>
</gene>
<organism evidence="1 2">
    <name type="scientific">Asanoa ferruginea</name>
    <dbReference type="NCBI Taxonomy" id="53367"/>
    <lineage>
        <taxon>Bacteria</taxon>
        <taxon>Bacillati</taxon>
        <taxon>Actinomycetota</taxon>
        <taxon>Actinomycetes</taxon>
        <taxon>Micromonosporales</taxon>
        <taxon>Micromonosporaceae</taxon>
        <taxon>Asanoa</taxon>
    </lineage>
</organism>
<dbReference type="Proteomes" id="UP000256913">
    <property type="component" value="Unassembled WGS sequence"/>
</dbReference>
<sequence length="110" mass="12065">MAKITIVTQPLSEEDLAGIEHRLHQVLTVAPPPWSCGLETRAGTGGESFVQFLGDPDVDNEMYFTVLLGSERLTSPDPRLDLVVDFVGNAVADMQRLIAEVRRSRGGTER</sequence>
<evidence type="ECO:0000313" key="2">
    <source>
        <dbReference type="Proteomes" id="UP000256913"/>
    </source>
</evidence>
<reference evidence="1 2" key="1">
    <citation type="submission" date="2018-08" db="EMBL/GenBank/DDBJ databases">
        <title>Sequencing the genomes of 1000 actinobacteria strains.</title>
        <authorList>
            <person name="Klenk H.-P."/>
        </authorList>
    </citation>
    <scope>NUCLEOTIDE SEQUENCE [LARGE SCALE GENOMIC DNA]</scope>
    <source>
        <strain evidence="1 2">DSM 44099</strain>
    </source>
</reference>
<dbReference type="EMBL" id="QUMQ01000001">
    <property type="protein sequence ID" value="REG00082.1"/>
    <property type="molecule type" value="Genomic_DNA"/>
</dbReference>
<protein>
    <submittedName>
        <fullName evidence="1">Uncharacterized protein</fullName>
    </submittedName>
</protein>
<comment type="caution">
    <text evidence="1">The sequence shown here is derived from an EMBL/GenBank/DDBJ whole genome shotgun (WGS) entry which is preliminary data.</text>
</comment>
<dbReference type="AlphaFoldDB" id="A0A3D9ZS68"/>
<accession>A0A3D9ZS68</accession>
<keyword evidence="2" id="KW-1185">Reference proteome</keyword>
<proteinExistence type="predicted"/>